<name>A0A4Q6I362_9RICK</name>
<gene>
    <name evidence="2" type="ORF">DRF75_04880</name>
</gene>
<feature type="region of interest" description="Disordered" evidence="1">
    <location>
        <begin position="109"/>
        <end position="141"/>
    </location>
</feature>
<organism evidence="2 3">
    <name type="scientific">Ehrlichia minasensis</name>
    <dbReference type="NCBI Taxonomy" id="1242993"/>
    <lineage>
        <taxon>Bacteria</taxon>
        <taxon>Pseudomonadati</taxon>
        <taxon>Pseudomonadota</taxon>
        <taxon>Alphaproteobacteria</taxon>
        <taxon>Rickettsiales</taxon>
        <taxon>Anaplasmataceae</taxon>
        <taxon>Ehrlichia</taxon>
    </lineage>
</organism>
<dbReference type="RefSeq" id="WP_045170960.1">
    <property type="nucleotide sequence ID" value="NZ_QOHL01000036.1"/>
</dbReference>
<proteinExistence type="predicted"/>
<sequence length="141" mass="15969">MALVTTLNHKRNKTRMSRSRGSNEDVQALLQMVSTVDLITSQEKPSTESDSDYDGEIAAIEYATYEQRLQTYQEAITFEDGSSLPVSRRCTNRNRTQDTEFVMEIVECNTESESPNPSDDVIPSNVTDPMISHYDSRHARS</sequence>
<feature type="compositionally biased region" description="Basic residues" evidence="1">
    <location>
        <begin position="8"/>
        <end position="18"/>
    </location>
</feature>
<dbReference type="Proteomes" id="UP000293377">
    <property type="component" value="Unassembled WGS sequence"/>
</dbReference>
<accession>A0A4Q6I362</accession>
<reference evidence="2 3" key="1">
    <citation type="submission" date="2018-06" db="EMBL/GenBank/DDBJ databases">
        <title>Complete Genome Sequence of Ehrlichia minasensis Isolated From Cattle.</title>
        <authorList>
            <person name="Aguiar D.M."/>
            <person name="Araujo J.P.A.Jr."/>
            <person name="Nakazato L."/>
            <person name="Bard E."/>
            <person name="Cabezas-Cruz A."/>
        </authorList>
    </citation>
    <scope>NUCLEOTIDE SEQUENCE [LARGE SCALE GENOMIC DNA]</scope>
    <source>
        <strain evidence="2 3">B11</strain>
    </source>
</reference>
<protein>
    <submittedName>
        <fullName evidence="2">Uncharacterized protein</fullName>
    </submittedName>
</protein>
<dbReference type="AlphaFoldDB" id="A0A4Q6I362"/>
<evidence type="ECO:0000313" key="3">
    <source>
        <dbReference type="Proteomes" id="UP000293377"/>
    </source>
</evidence>
<evidence type="ECO:0000256" key="1">
    <source>
        <dbReference type="SAM" id="MobiDB-lite"/>
    </source>
</evidence>
<keyword evidence="3" id="KW-1185">Reference proteome</keyword>
<comment type="caution">
    <text evidence="2">The sequence shown here is derived from an EMBL/GenBank/DDBJ whole genome shotgun (WGS) entry which is preliminary data.</text>
</comment>
<dbReference type="EMBL" id="QOHL01000036">
    <property type="protein sequence ID" value="RZB12305.1"/>
    <property type="molecule type" value="Genomic_DNA"/>
</dbReference>
<dbReference type="OrthoDB" id="10008982at2"/>
<feature type="region of interest" description="Disordered" evidence="1">
    <location>
        <begin position="1"/>
        <end position="24"/>
    </location>
</feature>
<evidence type="ECO:0000313" key="2">
    <source>
        <dbReference type="EMBL" id="RZB12305.1"/>
    </source>
</evidence>